<evidence type="ECO:0000313" key="1">
    <source>
        <dbReference type="EMBL" id="TNJ62693.1"/>
    </source>
</evidence>
<dbReference type="EMBL" id="VDCQ01000054">
    <property type="protein sequence ID" value="TNJ62693.1"/>
    <property type="molecule type" value="Genomic_DNA"/>
</dbReference>
<dbReference type="Proteomes" id="UP000307943">
    <property type="component" value="Unassembled WGS sequence"/>
</dbReference>
<organism evidence="1 2">
    <name type="scientific">Paenibacillus hemerocallicola</name>
    <dbReference type="NCBI Taxonomy" id="1172614"/>
    <lineage>
        <taxon>Bacteria</taxon>
        <taxon>Bacillati</taxon>
        <taxon>Bacillota</taxon>
        <taxon>Bacilli</taxon>
        <taxon>Bacillales</taxon>
        <taxon>Paenibacillaceae</taxon>
        <taxon>Paenibacillus</taxon>
    </lineage>
</organism>
<dbReference type="PANTHER" id="PTHR33639:SF2">
    <property type="entry name" value="DUF393 DOMAIN-CONTAINING PROTEIN"/>
    <property type="match status" value="1"/>
</dbReference>
<proteinExistence type="predicted"/>
<keyword evidence="2" id="KW-1185">Reference proteome</keyword>
<dbReference type="GO" id="GO:0015035">
    <property type="term" value="F:protein-disulfide reductase activity"/>
    <property type="evidence" value="ECO:0007669"/>
    <property type="project" value="InterPro"/>
</dbReference>
<dbReference type="OrthoDB" id="9785438at2"/>
<dbReference type="InterPro" id="IPR052927">
    <property type="entry name" value="DCC_oxidoreductase"/>
</dbReference>
<sequence length="167" mass="18998">MAEQNTKEADIILFDGECMMCSAIVRFVIARDPAGRFRFASLGSDTGAAIRNRFLRGLGMRSAARSGQREEDNVREVAAGGMDNIDLPAPDTFMLVRGDRIYMKSRAGLEVVKRLRGAWPLLYAFIVVPSPIRDKVYDYIARNRYRWFGRSDHCMLPSPENKDRFLE</sequence>
<dbReference type="InterPro" id="IPR007263">
    <property type="entry name" value="DCC1-like"/>
</dbReference>
<dbReference type="AlphaFoldDB" id="A0A5C4T145"/>
<reference evidence="1 2" key="1">
    <citation type="submission" date="2019-05" db="EMBL/GenBank/DDBJ databases">
        <title>We sequenced the genome of Paenibacillus hemerocallicola KCTC 33185 for further insight into its adaptation and study the phylogeny of Paenibacillus.</title>
        <authorList>
            <person name="Narsing Rao M.P."/>
        </authorList>
    </citation>
    <scope>NUCLEOTIDE SEQUENCE [LARGE SCALE GENOMIC DNA]</scope>
    <source>
        <strain evidence="1 2">KCTC 33185</strain>
    </source>
</reference>
<evidence type="ECO:0000313" key="2">
    <source>
        <dbReference type="Proteomes" id="UP000307943"/>
    </source>
</evidence>
<dbReference type="RefSeq" id="WP_139605762.1">
    <property type="nucleotide sequence ID" value="NZ_VDCQ01000054.1"/>
</dbReference>
<comment type="caution">
    <text evidence="1">The sequence shown here is derived from an EMBL/GenBank/DDBJ whole genome shotgun (WGS) entry which is preliminary data.</text>
</comment>
<gene>
    <name evidence="1" type="ORF">FE784_29040</name>
</gene>
<name>A0A5C4T145_9BACL</name>
<dbReference type="Pfam" id="PF04134">
    <property type="entry name" value="DCC1-like"/>
    <property type="match status" value="2"/>
</dbReference>
<dbReference type="PANTHER" id="PTHR33639">
    <property type="entry name" value="THIOL-DISULFIDE OXIDOREDUCTASE DCC"/>
    <property type="match status" value="1"/>
</dbReference>
<accession>A0A5C4T145</accession>
<protein>
    <submittedName>
        <fullName evidence="1">DUF393 domain-containing protein</fullName>
    </submittedName>
</protein>